<dbReference type="AlphaFoldDB" id="A0A9P9WVF0"/>
<dbReference type="Pfam" id="PF00501">
    <property type="entry name" value="AMP-binding"/>
    <property type="match status" value="1"/>
</dbReference>
<keyword evidence="5" id="KW-1185">Reference proteome</keyword>
<dbReference type="InterPro" id="IPR042099">
    <property type="entry name" value="ANL_N_sf"/>
</dbReference>
<keyword evidence="1" id="KW-0596">Phosphopantetheine</keyword>
<sequence length="594" mass="66566">MAKHPGGDVGRRLLPVIIDEVARDDPHKAWASLPIDDYDLSQGFEDITYAAFANGINKLAHFIVKAFGTSDNFETIVYLGIPDLRYYMLLYAVCKTGHKVLFNSHLNTLDLHLSLIDQAKCHAMLLARGVYAEDITNSRPMPKAEIPELDDLLDPSDPVAPFPYTKSFAEAQHDPFVICQTSGATGDPRPVTFTHASMACMDSQTELQDVDGRPHWTWKCDVGTRYLMMASPFHPIAVVLAMTVSAFGGGVLIPGFRHRSVDNINEVCGIIKGSGATTGFMPYFLADVIARLPDAEQYIKQFDSMTYGNGSVSDYAGEVWSKHSRLQCVWGASELLSPPFLEGDPEDYAYVFFDTKNGGVEFRERDLEYYDDDGSRLPLYELVMVFNPTSQRFAGYWAGRGITSAPTKPPYPEYATAEVWTPHPDPKKSKYAWRFISRIPDLESRNNEFGFGLEKALGYHEKVQNAIVLTRYNAQPIALIELSKGVDRASAATLWAEAIAPENEGVPEHARVPESHVIFVPFGNFIRGSEGHFLRRQTERKYANEIDYVYGKARKTSVIGGKPRYESIIETTEVVRTVEQENTDRQFPVRDQKV</sequence>
<proteinExistence type="predicted"/>
<dbReference type="Pfam" id="PF23562">
    <property type="entry name" value="AMP-binding_C_3"/>
    <property type="match status" value="1"/>
</dbReference>
<dbReference type="PANTHER" id="PTHR43439:SF2">
    <property type="entry name" value="ENZYME, PUTATIVE (JCVI)-RELATED"/>
    <property type="match status" value="1"/>
</dbReference>
<accession>A0A9P9WVF0</accession>
<evidence type="ECO:0000313" key="4">
    <source>
        <dbReference type="EMBL" id="KAI1880014.1"/>
    </source>
</evidence>
<gene>
    <name evidence="4" type="ORF">JX265_001635</name>
</gene>
<dbReference type="InterPro" id="IPR051414">
    <property type="entry name" value="Adenylate-forming_Reductase"/>
</dbReference>
<comment type="caution">
    <text evidence="4">The sequence shown here is derived from an EMBL/GenBank/DDBJ whole genome shotgun (WGS) entry which is preliminary data.</text>
</comment>
<reference evidence="4" key="1">
    <citation type="submission" date="2021-03" db="EMBL/GenBank/DDBJ databases">
        <title>Revisited historic fungal species revealed as producer of novel bioactive compounds through whole genome sequencing and comparative genomics.</title>
        <authorList>
            <person name="Vignolle G.A."/>
            <person name="Hochenegger N."/>
            <person name="Mach R.L."/>
            <person name="Mach-Aigner A.R."/>
            <person name="Javad Rahimi M."/>
            <person name="Salim K.A."/>
            <person name="Chan C.M."/>
            <person name="Lim L.B.L."/>
            <person name="Cai F."/>
            <person name="Druzhinina I.S."/>
            <person name="U'Ren J.M."/>
            <person name="Derntl C."/>
        </authorList>
    </citation>
    <scope>NUCLEOTIDE SEQUENCE</scope>
    <source>
        <strain evidence="4">TUCIM 5799</strain>
    </source>
</reference>
<name>A0A9P9WVF0_9PEZI</name>
<organism evidence="4 5">
    <name type="scientific">Neoarthrinium moseri</name>
    <dbReference type="NCBI Taxonomy" id="1658444"/>
    <lineage>
        <taxon>Eukaryota</taxon>
        <taxon>Fungi</taxon>
        <taxon>Dikarya</taxon>
        <taxon>Ascomycota</taxon>
        <taxon>Pezizomycotina</taxon>
        <taxon>Sordariomycetes</taxon>
        <taxon>Xylariomycetidae</taxon>
        <taxon>Amphisphaeriales</taxon>
        <taxon>Apiosporaceae</taxon>
        <taxon>Neoarthrinium</taxon>
    </lineage>
</organism>
<dbReference type="SUPFAM" id="SSF56801">
    <property type="entry name" value="Acetyl-CoA synthetase-like"/>
    <property type="match status" value="1"/>
</dbReference>
<keyword evidence="2" id="KW-0597">Phosphoprotein</keyword>
<feature type="domain" description="AMP-dependent synthetase/ligase" evidence="3">
    <location>
        <begin position="42"/>
        <end position="335"/>
    </location>
</feature>
<dbReference type="PANTHER" id="PTHR43439">
    <property type="entry name" value="PHENYLACETATE-COENZYME A LIGASE"/>
    <property type="match status" value="1"/>
</dbReference>
<evidence type="ECO:0000256" key="2">
    <source>
        <dbReference type="ARBA" id="ARBA00022553"/>
    </source>
</evidence>
<protein>
    <recommendedName>
        <fullName evidence="3">AMP-dependent synthetase/ligase domain-containing protein</fullName>
    </recommendedName>
</protein>
<dbReference type="Gene3D" id="3.40.50.12780">
    <property type="entry name" value="N-terminal domain of ligase-like"/>
    <property type="match status" value="1"/>
</dbReference>
<dbReference type="EMBL" id="JAFIMR010000003">
    <property type="protein sequence ID" value="KAI1880014.1"/>
    <property type="molecule type" value="Genomic_DNA"/>
</dbReference>
<dbReference type="Proteomes" id="UP000829685">
    <property type="component" value="Unassembled WGS sequence"/>
</dbReference>
<dbReference type="InterPro" id="IPR000873">
    <property type="entry name" value="AMP-dep_synth/lig_dom"/>
</dbReference>
<evidence type="ECO:0000256" key="1">
    <source>
        <dbReference type="ARBA" id="ARBA00022450"/>
    </source>
</evidence>
<evidence type="ECO:0000313" key="5">
    <source>
        <dbReference type="Proteomes" id="UP000829685"/>
    </source>
</evidence>
<evidence type="ECO:0000259" key="3">
    <source>
        <dbReference type="Pfam" id="PF00501"/>
    </source>
</evidence>